<dbReference type="InterPro" id="IPR034154">
    <property type="entry name" value="TOPRIM_DnaG/twinkle"/>
</dbReference>
<sequence>MNFVPVTSTNQRCTKEGRTMSGMKVSQAEKAARGHWSRILPALGVNVLKNRHQPCPVCAGKDRFRFDDQEGRGTWFCNQCGAGDGLALVSKVLDVGISEAADRINGIIGNLLPVSQGMLESGSPEKEDGRKAAAVLAARLFDKSRQTTGNAYLTSKGFPALPCRELTAMHKVGGVAFRAGDLVVPLYADGELVNLQLINANGGKCFLKGGQVKNAFYLVEGTAKAAKRLWIAEGYATALTINYLTGDAVMVAFSSVNFLSLASIACSEYPTHQIIIAADRDLNGAGQTRGAAVTGACNCTMALPPVFGDWNDAFTQNGEEATRHAIHEVIKPAVASPFDTMSEAEFTALSVSEKAQRVVDHYKNSLAVDPNGQLLSRYEAGAWKVIYYADFARDVAALFQRLDAPFSSAKIASLVETLKLIVPQQQNPARQLIGFRNGVLDTRTGLFSPHDKKHWLRTLCEVDYTQPVDGESLETHAPAFWRWLDRAAGFNPEKRDIILAALFMVLANRYDWQLFLEVTGPGGSGKSILAEIATMLAGEDNATSATIEMLESPRERAALIGFSLIRLPDQEKWSGDGAGLKAITGGDAVSVDPKYQNAYSTHIPAVILAVNNNPMRFTDRSGGVSRRRVILHFPDQIAPEERDTQLKEKIASELAVIVRQLMQRFSDPMSARTLLQSQQNSDEALTIKRDADSAFDFCGYLEVLPDTTGMFMGNANIVPRQPRTYLYHAYLVYMEANGYKNTLSLTMFGKGLPLMLKEYGLQYEKRRTNQGMQTNLALREESNADWLPKCDEFAAK</sequence>
<dbReference type="SUPFAM" id="SSF52540">
    <property type="entry name" value="P-loop containing nucleoside triphosphate hydrolases"/>
    <property type="match status" value="1"/>
</dbReference>
<evidence type="ECO:0000259" key="5">
    <source>
        <dbReference type="PROSITE" id="PS51206"/>
    </source>
</evidence>
<dbReference type="InterPro" id="IPR036388">
    <property type="entry name" value="WH-like_DNA-bd_sf"/>
</dbReference>
<dbReference type="GO" id="GO:0016787">
    <property type="term" value="F:hydrolase activity"/>
    <property type="evidence" value="ECO:0007669"/>
    <property type="project" value="UniProtKB-KW"/>
</dbReference>
<evidence type="ECO:0000256" key="1">
    <source>
        <dbReference type="ARBA" id="ARBA00022741"/>
    </source>
</evidence>
<keyword evidence="3" id="KW-0347">Helicase</keyword>
<gene>
    <name evidence="6" type="ordered locus">Z0339</name>
</gene>
<dbReference type="Gene3D" id="3.40.50.300">
    <property type="entry name" value="P-loop containing nucleotide triphosphate hydrolases"/>
    <property type="match status" value="1"/>
</dbReference>
<keyword evidence="2" id="KW-0378">Hydrolase</keyword>
<keyword evidence="4" id="KW-0067">ATP-binding</keyword>
<dbReference type="GO" id="GO:0004386">
    <property type="term" value="F:helicase activity"/>
    <property type="evidence" value="ECO:0007669"/>
    <property type="project" value="UniProtKB-KW"/>
</dbReference>
<name>Q8X7I5_ECO57</name>
<dbReference type="EMBL" id="AE005174">
    <property type="protein sequence ID" value="AAG54598.1"/>
    <property type="molecule type" value="Genomic_DNA"/>
</dbReference>
<dbReference type="InterPro" id="IPR004968">
    <property type="entry name" value="DNA_primase/NTPase_C"/>
</dbReference>
<dbReference type="SUPFAM" id="SSF57783">
    <property type="entry name" value="Zinc beta-ribbon"/>
    <property type="match status" value="1"/>
</dbReference>
<dbReference type="PIR" id="G90666">
    <property type="entry name" value="G90666"/>
</dbReference>
<dbReference type="PANTHER" id="PTHR35372:SF2">
    <property type="entry name" value="SF3 HELICASE DOMAIN-CONTAINING PROTEIN"/>
    <property type="match status" value="1"/>
</dbReference>
<dbReference type="Gene3D" id="1.10.10.10">
    <property type="entry name" value="Winged helix-like DNA-binding domain superfamily/Winged helix DNA-binding domain"/>
    <property type="match status" value="1"/>
</dbReference>
<dbReference type="InterPro" id="IPR036390">
    <property type="entry name" value="WH_DNA-bd_sf"/>
</dbReference>
<dbReference type="KEGG" id="ece:Z0339"/>
<dbReference type="InterPro" id="IPR014015">
    <property type="entry name" value="Helicase_SF3_DNA-vir"/>
</dbReference>
<dbReference type="Pfam" id="PF08706">
    <property type="entry name" value="D5_N"/>
    <property type="match status" value="1"/>
</dbReference>
<protein>
    <submittedName>
        <fullName evidence="6">Alpha replication protein of prophage CP-933I</fullName>
    </submittedName>
</protein>
<dbReference type="InterPro" id="IPR006171">
    <property type="entry name" value="TOPRIM_dom"/>
</dbReference>
<evidence type="ECO:0000256" key="3">
    <source>
        <dbReference type="ARBA" id="ARBA00022806"/>
    </source>
</evidence>
<dbReference type="SMART" id="SM00885">
    <property type="entry name" value="D5_N"/>
    <property type="match status" value="1"/>
</dbReference>
<dbReference type="Pfam" id="PF19263">
    <property type="entry name" value="DUF5906"/>
    <property type="match status" value="1"/>
</dbReference>
<dbReference type="Proteomes" id="UP000002519">
    <property type="component" value="Chromosome"/>
</dbReference>
<dbReference type="InterPro" id="IPR013237">
    <property type="entry name" value="Phage_T7_Gp4_N"/>
</dbReference>
<proteinExistence type="predicted"/>
<dbReference type="InterPro" id="IPR051620">
    <property type="entry name" value="ORF904-like_C"/>
</dbReference>
<dbReference type="InterPro" id="IPR027417">
    <property type="entry name" value="P-loop_NTPase"/>
</dbReference>
<dbReference type="SMART" id="SM00778">
    <property type="entry name" value="Prim_Zn_Ribbon"/>
    <property type="match status" value="1"/>
</dbReference>
<feature type="domain" description="SF3 helicase" evidence="5">
    <location>
        <begin position="493"/>
        <end position="646"/>
    </location>
</feature>
<evidence type="ECO:0000256" key="2">
    <source>
        <dbReference type="ARBA" id="ARBA00022801"/>
    </source>
</evidence>
<organism evidence="6 7">
    <name type="scientific">Escherichia coli O157:H7</name>
    <dbReference type="NCBI Taxonomy" id="83334"/>
    <lineage>
        <taxon>Bacteria</taxon>
        <taxon>Pseudomonadati</taxon>
        <taxon>Pseudomonadota</taxon>
        <taxon>Gammaproteobacteria</taxon>
        <taxon>Enterobacterales</taxon>
        <taxon>Enterobacteriaceae</taxon>
        <taxon>Escherichia</taxon>
    </lineage>
</organism>
<dbReference type="InterPro" id="IPR014818">
    <property type="entry name" value="Phage/plasmid_primase_P4_C"/>
</dbReference>
<dbReference type="CDD" id="cd01029">
    <property type="entry name" value="TOPRIM_primases"/>
    <property type="match status" value="1"/>
</dbReference>
<dbReference type="PROSITE" id="PS51206">
    <property type="entry name" value="SF3_HELICASE_1"/>
    <property type="match status" value="1"/>
</dbReference>
<keyword evidence="1" id="KW-0547">Nucleotide-binding</keyword>
<dbReference type="PIR" id="B85517">
    <property type="entry name" value="B85517"/>
</dbReference>
<dbReference type="Pfam" id="PF13362">
    <property type="entry name" value="Toprim_3"/>
    <property type="match status" value="1"/>
</dbReference>
<accession>Q8X7I5</accession>
<evidence type="ECO:0000313" key="7">
    <source>
        <dbReference type="Proteomes" id="UP000002519"/>
    </source>
</evidence>
<dbReference type="AlphaFoldDB" id="Q8X7I5"/>
<dbReference type="SUPFAM" id="SSF46785">
    <property type="entry name" value="Winged helix' DNA-binding domain"/>
    <property type="match status" value="1"/>
</dbReference>
<dbReference type="Pfam" id="PF08273">
    <property type="entry name" value="Zn_Ribbon_Prim"/>
    <property type="match status" value="1"/>
</dbReference>
<dbReference type="Pfam" id="PF03288">
    <property type="entry name" value="Pox_D5"/>
    <property type="match status" value="1"/>
</dbReference>
<reference evidence="6 7" key="1">
    <citation type="journal article" date="2001" name="Nature">
        <title>Genome sequence of enterohaemorrhagic Escherichia coli O157:H7.</title>
        <authorList>
            <person name="Perna N.T."/>
            <person name="Plunkett G.III."/>
            <person name="Burland V."/>
            <person name="Mau B."/>
            <person name="Glasner J.D."/>
            <person name="Rose D.J."/>
            <person name="Mayhew G.F."/>
            <person name="Evans P.S."/>
            <person name="Gregor J."/>
            <person name="Kirkpatrick H.A."/>
            <person name="Posfai G."/>
            <person name="Hackett J."/>
            <person name="Klink S."/>
            <person name="Boutin A."/>
            <person name="Shao Y."/>
            <person name="Miller L."/>
            <person name="Grotbeck E.J."/>
            <person name="Davis N.W."/>
            <person name="Lim A."/>
            <person name="Dimalanta E."/>
            <person name="Potamousis K."/>
            <person name="Apodaca J."/>
            <person name="Anantharaman T.S."/>
            <person name="Lin J."/>
            <person name="Yen G."/>
            <person name="Schwartz D.C."/>
            <person name="Welch R.A."/>
            <person name="Blattner F.R."/>
        </authorList>
    </citation>
    <scope>NUCLEOTIDE SEQUENCE [LARGE SCALE GENOMIC DNA]</scope>
    <source>
        <strain evidence="7">O157:H7 / EDL933 / ATCC 700927 / EHEC</strain>
    </source>
</reference>
<dbReference type="GO" id="GO:0008270">
    <property type="term" value="F:zinc ion binding"/>
    <property type="evidence" value="ECO:0007669"/>
    <property type="project" value="InterPro"/>
</dbReference>
<dbReference type="GO" id="GO:0005524">
    <property type="term" value="F:ATP binding"/>
    <property type="evidence" value="ECO:0007669"/>
    <property type="project" value="UniProtKB-KW"/>
</dbReference>
<evidence type="ECO:0000313" key="6">
    <source>
        <dbReference type="EMBL" id="AAG54598.1"/>
    </source>
</evidence>
<dbReference type="InterPro" id="IPR045455">
    <property type="entry name" value="NrS-1_pol-like_helicase"/>
</dbReference>
<evidence type="ECO:0000256" key="4">
    <source>
        <dbReference type="ARBA" id="ARBA00022840"/>
    </source>
</evidence>
<dbReference type="PANTHER" id="PTHR35372">
    <property type="entry name" value="ATP BINDING PROTEIN-RELATED"/>
    <property type="match status" value="1"/>
</dbReference>